<evidence type="ECO:0000256" key="1">
    <source>
        <dbReference type="SAM" id="MobiDB-lite"/>
    </source>
</evidence>
<dbReference type="Proteomes" id="UP000034034">
    <property type="component" value="Chromosome"/>
</dbReference>
<evidence type="ECO:0000313" key="2">
    <source>
        <dbReference type="EMBL" id="AKG41649.1"/>
    </source>
</evidence>
<organism evidence="2 3">
    <name type="scientific">Streptomyces xiamenensis</name>
    <dbReference type="NCBI Taxonomy" id="408015"/>
    <lineage>
        <taxon>Bacteria</taxon>
        <taxon>Bacillati</taxon>
        <taxon>Actinomycetota</taxon>
        <taxon>Actinomycetes</taxon>
        <taxon>Kitasatosporales</taxon>
        <taxon>Streptomycetaceae</taxon>
        <taxon>Streptomyces</taxon>
    </lineage>
</organism>
<dbReference type="RefSeq" id="WP_107046937.1">
    <property type="nucleotide sequence ID" value="NZ_CBDRAA010000008.1"/>
</dbReference>
<protein>
    <recommendedName>
        <fullName evidence="4">Lasso RiPP family leader peptide-containing protein</fullName>
    </recommendedName>
</protein>
<keyword evidence="3" id="KW-1185">Reference proteome</keyword>
<accession>A0A0F7FP67</accession>
<dbReference type="NCBIfam" id="NF033521">
    <property type="entry name" value="lasso_leader_L3"/>
    <property type="match status" value="1"/>
</dbReference>
<feature type="region of interest" description="Disordered" evidence="1">
    <location>
        <begin position="22"/>
        <end position="41"/>
    </location>
</feature>
<reference evidence="2" key="1">
    <citation type="submission" date="2019-08" db="EMBL/GenBank/DDBJ databases">
        <title>Complete genome sequence of a mangrove-derived Streptomyces xiamenensis.</title>
        <authorList>
            <person name="Xu J."/>
        </authorList>
    </citation>
    <scope>NUCLEOTIDE SEQUENCE</scope>
    <source>
        <strain evidence="2">318</strain>
    </source>
</reference>
<evidence type="ECO:0000313" key="3">
    <source>
        <dbReference type="Proteomes" id="UP000034034"/>
    </source>
</evidence>
<sequence length="41" mass="4348">MEDAESYEPPRVTEAGDFTEVTLGGFGTRADGGAPPFQTWG</sequence>
<dbReference type="STRING" id="408015.SXIM_02650"/>
<gene>
    <name evidence="2" type="ORF">SXIM_02650</name>
</gene>
<dbReference type="EMBL" id="CP009922">
    <property type="protein sequence ID" value="AKG41649.1"/>
    <property type="molecule type" value="Genomic_DNA"/>
</dbReference>
<name>A0A0F7FP67_9ACTN</name>
<dbReference type="AlphaFoldDB" id="A0A0F7FP67"/>
<proteinExistence type="predicted"/>
<evidence type="ECO:0008006" key="4">
    <source>
        <dbReference type="Google" id="ProtNLM"/>
    </source>
</evidence>
<dbReference type="KEGG" id="sxi:SXIM_02650"/>
<dbReference type="HOGENOM" id="CLU_3277605_0_0_11"/>